<dbReference type="EMBL" id="QGUI02000128">
    <property type="protein sequence ID" value="MFO7192763.1"/>
    <property type="molecule type" value="Genomic_DNA"/>
</dbReference>
<accession>A0A2W4JFL2</accession>
<dbReference type="PANTHER" id="PTHR43130">
    <property type="entry name" value="ARAC-FAMILY TRANSCRIPTIONAL REGULATOR"/>
    <property type="match status" value="1"/>
</dbReference>
<feature type="region of interest" description="Disordered" evidence="1">
    <location>
        <begin position="22"/>
        <end position="49"/>
    </location>
</feature>
<dbReference type="EC" id="4.2.1.-" evidence="4"/>
<evidence type="ECO:0000256" key="1">
    <source>
        <dbReference type="SAM" id="MobiDB-lite"/>
    </source>
</evidence>
<dbReference type="Gene3D" id="3.40.50.880">
    <property type="match status" value="1"/>
</dbReference>
<proteinExistence type="predicted"/>
<dbReference type="EMBL" id="QGUI01000288">
    <property type="protein sequence ID" value="PZM97790.1"/>
    <property type="molecule type" value="Genomic_DNA"/>
</dbReference>
<evidence type="ECO:0000256" key="2">
    <source>
        <dbReference type="SAM" id="SignalP"/>
    </source>
</evidence>
<reference evidence="4" key="1">
    <citation type="submission" date="2018-05" db="EMBL/GenBank/DDBJ databases">
        <authorList>
            <person name="Moura L."/>
            <person name="Setubal J.C."/>
        </authorList>
    </citation>
    <scope>NUCLEOTIDE SEQUENCE</scope>
    <source>
        <strain evidence="4">ZC4RG45</strain>
    </source>
</reference>
<feature type="signal peptide" evidence="2">
    <location>
        <begin position="1"/>
        <end position="27"/>
    </location>
</feature>
<dbReference type="SUPFAM" id="SSF52317">
    <property type="entry name" value="Class I glutamine amidotransferase-like"/>
    <property type="match status" value="1"/>
</dbReference>
<keyword evidence="2" id="KW-0732">Signal</keyword>
<organism evidence="5">
    <name type="scientific">Thermocrispum agreste</name>
    <dbReference type="NCBI Taxonomy" id="37925"/>
    <lineage>
        <taxon>Bacteria</taxon>
        <taxon>Bacillati</taxon>
        <taxon>Actinomycetota</taxon>
        <taxon>Actinomycetes</taxon>
        <taxon>Pseudonocardiales</taxon>
        <taxon>Pseudonocardiaceae</taxon>
        <taxon>Thermocrispum</taxon>
    </lineage>
</organism>
<reference evidence="5" key="2">
    <citation type="submission" date="2018-05" db="EMBL/GenBank/DDBJ databases">
        <authorList>
            <person name="Lanie J.A."/>
            <person name="Ng W.-L."/>
            <person name="Kazmierczak K.M."/>
            <person name="Andrzejewski T.M."/>
            <person name="Davidsen T.M."/>
            <person name="Wayne K.J."/>
            <person name="Tettelin H."/>
            <person name="Glass J.I."/>
            <person name="Rusch D."/>
            <person name="Podicherti R."/>
            <person name="Tsui H.-C.T."/>
            <person name="Winkler M.E."/>
        </authorList>
    </citation>
    <scope>NUCLEOTIDE SEQUENCE</scope>
    <source>
        <strain evidence="5">ZC4RG45</strain>
    </source>
</reference>
<dbReference type="InterPro" id="IPR002818">
    <property type="entry name" value="DJ-1/PfpI"/>
</dbReference>
<dbReference type="GO" id="GO:0016829">
    <property type="term" value="F:lyase activity"/>
    <property type="evidence" value="ECO:0007669"/>
    <property type="project" value="UniProtKB-KW"/>
</dbReference>
<keyword evidence="4" id="KW-0456">Lyase</keyword>
<dbReference type="PANTHER" id="PTHR43130:SF2">
    <property type="entry name" value="DJ-1_PFPI DOMAIN-CONTAINING PROTEIN"/>
    <property type="match status" value="1"/>
</dbReference>
<sequence>MERRTFMRASALSLGAAAGLGAAAATAAEPGSESAEQAPPAERAPSSPRSTLRVQVLMFDGVEDQDFVAPVQVLGLASQLSNGAVEVTQVTPDRPRLVTARHGTRVSVPSGWTPDKADVLVVPGGGYNDPDGPGVHQLIKDKAFLAKLARVKAVLVGICTGTMVLSAAGLTKDRNVTTHHMAKADLAEQGANVIDARVVDDGNVITGGGITSGLDVALWMVERFVSPQVAVRTEMVLEYERRGTVWRH</sequence>
<reference evidence="4 6" key="3">
    <citation type="journal article" date="2021" name="BMC Genomics">
        <title>Genome-resolved metagenome and metatranscriptome analyses of thermophilic composting reveal key bacterial players and their metabolic interactions.</title>
        <authorList>
            <person name="Braga L.P.P."/>
            <person name="Pereira R.V."/>
            <person name="Martins L.F."/>
            <person name="Moura L.M.S."/>
            <person name="Sanchez F.B."/>
            <person name="Patane J.S.L."/>
            <person name="da Silva A.M."/>
            <person name="Setubal J.C."/>
        </authorList>
    </citation>
    <scope>NUCLEOTIDE SEQUENCE [LARGE SCALE GENOMIC DNA]</scope>
    <source>
        <strain evidence="4">ZC4RG45</strain>
    </source>
</reference>
<dbReference type="CDD" id="cd03139">
    <property type="entry name" value="GATase1_PfpI_2"/>
    <property type="match status" value="1"/>
</dbReference>
<dbReference type="Proteomes" id="UP000249324">
    <property type="component" value="Unassembled WGS sequence"/>
</dbReference>
<dbReference type="InterPro" id="IPR052158">
    <property type="entry name" value="INH-QAR"/>
</dbReference>
<protein>
    <submittedName>
        <fullName evidence="5">AraC family transcriptional regulator</fullName>
    </submittedName>
    <submittedName>
        <fullName evidence="4">DJ-1/PfpI family protein</fullName>
        <ecNumber evidence="4">4.2.1.-</ecNumber>
    </submittedName>
</protein>
<feature type="chain" id="PRO_5016108288" evidence="2">
    <location>
        <begin position="28"/>
        <end position="248"/>
    </location>
</feature>
<dbReference type="GO" id="GO:0006355">
    <property type="term" value="P:regulation of DNA-templated transcription"/>
    <property type="evidence" value="ECO:0007669"/>
    <property type="project" value="TreeGrafter"/>
</dbReference>
<dbReference type="STRING" id="1111738.GCA_000427905_01821"/>
<name>A0A2W4JFL2_9PSEU</name>
<evidence type="ECO:0000313" key="6">
    <source>
        <dbReference type="Proteomes" id="UP000249324"/>
    </source>
</evidence>
<dbReference type="InterPro" id="IPR029062">
    <property type="entry name" value="Class_I_gatase-like"/>
</dbReference>
<evidence type="ECO:0000313" key="4">
    <source>
        <dbReference type="EMBL" id="MFO7192763.1"/>
    </source>
</evidence>
<dbReference type="AlphaFoldDB" id="A0A2W4JFL2"/>
<evidence type="ECO:0000259" key="3">
    <source>
        <dbReference type="Pfam" id="PF01965"/>
    </source>
</evidence>
<gene>
    <name evidence="4" type="ORF">DIU77_011025</name>
    <name evidence="5" type="ORF">DIU77_08805</name>
</gene>
<feature type="domain" description="DJ-1/PfpI" evidence="3">
    <location>
        <begin position="53"/>
        <end position="222"/>
    </location>
</feature>
<dbReference type="Pfam" id="PF01965">
    <property type="entry name" value="DJ-1_PfpI"/>
    <property type="match status" value="1"/>
</dbReference>
<reference evidence="4" key="4">
    <citation type="submission" date="2023-08" db="EMBL/GenBank/DDBJ databases">
        <authorList>
            <person name="Guima S.E.S."/>
            <person name="Martins L.F."/>
            <person name="Silva A.M."/>
            <person name="Setubal J.C."/>
        </authorList>
    </citation>
    <scope>NUCLEOTIDE SEQUENCE</scope>
    <source>
        <strain evidence="4">ZC4RG45</strain>
    </source>
</reference>
<comment type="caution">
    <text evidence="5">The sequence shown here is derived from an EMBL/GenBank/DDBJ whole genome shotgun (WGS) entry which is preliminary data.</text>
</comment>
<evidence type="ECO:0000313" key="5">
    <source>
        <dbReference type="EMBL" id="PZM97790.1"/>
    </source>
</evidence>